<keyword evidence="3" id="KW-1185">Reference proteome</keyword>
<organism evidence="2 3">
    <name type="scientific">Pseudo-nitzschia multistriata</name>
    <dbReference type="NCBI Taxonomy" id="183589"/>
    <lineage>
        <taxon>Eukaryota</taxon>
        <taxon>Sar</taxon>
        <taxon>Stramenopiles</taxon>
        <taxon>Ochrophyta</taxon>
        <taxon>Bacillariophyta</taxon>
        <taxon>Bacillariophyceae</taxon>
        <taxon>Bacillariophycidae</taxon>
        <taxon>Bacillariales</taxon>
        <taxon>Bacillariaceae</taxon>
        <taxon>Pseudo-nitzschia</taxon>
    </lineage>
</organism>
<gene>
    <name evidence="2" type="ORF">PSNMU_V1.4_AUG-EV-PASAV3_0072200</name>
</gene>
<feature type="compositionally biased region" description="Basic and acidic residues" evidence="1">
    <location>
        <begin position="36"/>
        <end position="57"/>
    </location>
</feature>
<dbReference type="Proteomes" id="UP000291116">
    <property type="component" value="Unassembled WGS sequence"/>
</dbReference>
<proteinExistence type="predicted"/>
<dbReference type="AlphaFoldDB" id="A0A448ZE64"/>
<evidence type="ECO:0000313" key="3">
    <source>
        <dbReference type="Proteomes" id="UP000291116"/>
    </source>
</evidence>
<feature type="region of interest" description="Disordered" evidence="1">
    <location>
        <begin position="1"/>
        <end position="67"/>
    </location>
</feature>
<evidence type="ECO:0000313" key="2">
    <source>
        <dbReference type="EMBL" id="VEU40337.1"/>
    </source>
</evidence>
<protein>
    <submittedName>
        <fullName evidence="2">Uncharacterized protein</fullName>
    </submittedName>
</protein>
<sequence length="91" mass="10818">MTALSNVSENQDEPLHLETDSNRGVATASTRSQQDMVRDLEEKARKILAKESEEERAARKKRKESMVEGGNRFYKWFCRRFRKVKQQWEKQ</sequence>
<reference evidence="2 3" key="1">
    <citation type="submission" date="2019-01" db="EMBL/GenBank/DDBJ databases">
        <authorList>
            <person name="Ferrante I. M."/>
        </authorList>
    </citation>
    <scope>NUCLEOTIDE SEQUENCE [LARGE SCALE GENOMIC DNA]</scope>
    <source>
        <strain evidence="2 3">B856</strain>
    </source>
</reference>
<name>A0A448ZE64_9STRA</name>
<evidence type="ECO:0000256" key="1">
    <source>
        <dbReference type="SAM" id="MobiDB-lite"/>
    </source>
</evidence>
<feature type="compositionally biased region" description="Polar residues" evidence="1">
    <location>
        <begin position="22"/>
        <end position="35"/>
    </location>
</feature>
<accession>A0A448ZE64</accession>
<dbReference type="EMBL" id="CAACVS010000273">
    <property type="protein sequence ID" value="VEU40337.1"/>
    <property type="molecule type" value="Genomic_DNA"/>
</dbReference>